<evidence type="ECO:0000256" key="2">
    <source>
        <dbReference type="PROSITE-ProRule" id="PRU00191"/>
    </source>
</evidence>
<dbReference type="SUPFAM" id="SSF55550">
    <property type="entry name" value="SH2 domain"/>
    <property type="match status" value="1"/>
</dbReference>
<dbReference type="PRINTS" id="PR00449">
    <property type="entry name" value="RASTRNSFRMNG"/>
</dbReference>
<dbReference type="InterPro" id="IPR001806">
    <property type="entry name" value="Small_GTPase"/>
</dbReference>
<dbReference type="SMART" id="SM00252">
    <property type="entry name" value="SH2"/>
    <property type="match status" value="1"/>
</dbReference>
<organism evidence="5 6">
    <name type="scientific">Aphanomyces euteiches</name>
    <dbReference type="NCBI Taxonomy" id="100861"/>
    <lineage>
        <taxon>Eukaryota</taxon>
        <taxon>Sar</taxon>
        <taxon>Stramenopiles</taxon>
        <taxon>Oomycota</taxon>
        <taxon>Saprolegniomycetes</taxon>
        <taxon>Saprolegniales</taxon>
        <taxon>Verrucalvaceae</taxon>
        <taxon>Aphanomyces</taxon>
    </lineage>
</organism>
<dbReference type="Pfam" id="PF00017">
    <property type="entry name" value="SH2"/>
    <property type="match status" value="1"/>
</dbReference>
<keyword evidence="1" id="KW-0547">Nucleotide-binding</keyword>
<comment type="caution">
    <text evidence="5">The sequence shown here is derived from an EMBL/GenBank/DDBJ whole genome shotgun (WGS) entry which is preliminary data.</text>
</comment>
<dbReference type="InterPro" id="IPR027417">
    <property type="entry name" value="P-loop_NTPase"/>
</dbReference>
<proteinExistence type="predicted"/>
<dbReference type="InterPro" id="IPR036860">
    <property type="entry name" value="SH2_dom_sf"/>
</dbReference>
<dbReference type="GO" id="GO:0003924">
    <property type="term" value="F:GTPase activity"/>
    <property type="evidence" value="ECO:0007669"/>
    <property type="project" value="InterPro"/>
</dbReference>
<dbReference type="SUPFAM" id="SSF52540">
    <property type="entry name" value="P-loop containing nucleoside triphosphate hydrolases"/>
    <property type="match status" value="1"/>
</dbReference>
<feature type="domain" description="SH2" evidence="4">
    <location>
        <begin position="328"/>
        <end position="399"/>
    </location>
</feature>
<reference evidence="5 6" key="1">
    <citation type="submission" date="2019-07" db="EMBL/GenBank/DDBJ databases">
        <title>Genomics analysis of Aphanomyces spp. identifies a new class of oomycete effector associated with host adaptation.</title>
        <authorList>
            <person name="Gaulin E."/>
        </authorList>
    </citation>
    <scope>NUCLEOTIDE SEQUENCE [LARGE SCALE GENOMIC DNA]</scope>
    <source>
        <strain evidence="5 6">ATCC 201684</strain>
    </source>
</reference>
<dbReference type="EMBL" id="VJMJ01000147">
    <property type="protein sequence ID" value="KAF0731116.1"/>
    <property type="molecule type" value="Genomic_DNA"/>
</dbReference>
<protein>
    <recommendedName>
        <fullName evidence="4">SH2 domain-containing protein</fullName>
    </recommendedName>
</protein>
<name>A0A6G0WUA8_9STRA</name>
<keyword evidence="6" id="KW-1185">Reference proteome</keyword>
<evidence type="ECO:0000313" key="5">
    <source>
        <dbReference type="EMBL" id="KAF0731116.1"/>
    </source>
</evidence>
<evidence type="ECO:0000259" key="4">
    <source>
        <dbReference type="PROSITE" id="PS50001"/>
    </source>
</evidence>
<feature type="region of interest" description="Disordered" evidence="3">
    <location>
        <begin position="301"/>
        <end position="324"/>
    </location>
</feature>
<evidence type="ECO:0000256" key="3">
    <source>
        <dbReference type="SAM" id="MobiDB-lite"/>
    </source>
</evidence>
<dbReference type="InterPro" id="IPR000980">
    <property type="entry name" value="SH2"/>
</dbReference>
<dbReference type="PROSITE" id="PS50001">
    <property type="entry name" value="SH2"/>
    <property type="match status" value="1"/>
</dbReference>
<evidence type="ECO:0000256" key="1">
    <source>
        <dbReference type="ARBA" id="ARBA00022741"/>
    </source>
</evidence>
<dbReference type="GO" id="GO:0005525">
    <property type="term" value="F:GTP binding"/>
    <property type="evidence" value="ECO:0007669"/>
    <property type="project" value="InterPro"/>
</dbReference>
<dbReference type="Gene3D" id="3.30.505.10">
    <property type="entry name" value="SH2 domain"/>
    <property type="match status" value="1"/>
</dbReference>
<evidence type="ECO:0000313" key="6">
    <source>
        <dbReference type="Proteomes" id="UP000481153"/>
    </source>
</evidence>
<feature type="compositionally biased region" description="Acidic residues" evidence="3">
    <location>
        <begin position="306"/>
        <end position="324"/>
    </location>
</feature>
<dbReference type="PROSITE" id="PS51419">
    <property type="entry name" value="RAB"/>
    <property type="match status" value="1"/>
</dbReference>
<dbReference type="VEuPathDB" id="FungiDB:AeMF1_000600"/>
<gene>
    <name evidence="5" type="ORF">Ae201684_011659</name>
</gene>
<dbReference type="SMART" id="SM00175">
    <property type="entry name" value="RAB"/>
    <property type="match status" value="1"/>
</dbReference>
<sequence length="547" mass="62087">MEDKSTISGLLSRMTSFRFTLSDSDTSQAEANGAPPQVGQEVHLKIALVGGHGVGKSSIVRRWLKRPYQAAYHQTIGVDVQTIKYPYKGNPKEIIHLHIWDVSSVEVDSPGFHELLCDGLDGVFFVFNVHRVSSIAAVDAWRTSLSKYISSSEVPCYLLSHKADMLQKRVMTSDDIEAYARTAGYKGWSWTVGRGGLGESDKNPAVFEVLDKMVEFICQGKSMNELLHDRYHVPSEPDILEPMTPRVLPMTESLPFSSEVLHVPTQAITTIPRQGEEGKGNTFGGDWMFGEQKGQYLVVSSRESVDMTDTDNEETEAPPQDEDDGWRYFAGTIDRIKTEQILSTQGEGAFLVRRKDSRTLVLSYKGSDDVHHVLIEYHDGRYHVGTKSPSQPSFSSLAKCLRSVRKYAYKGLTFKRNRRFQVGKRMDLDIVDPNDKKTTKSTWTTYRARRESTQMETTQEQVQVPAMQRLVEVAEQFYIQVKHRLEAIERHAADTTQIKSLRNMVETEEKAFHSSDAENVVENLWRQLVKDMECWNQILATLEIHIP</sequence>
<dbReference type="CDD" id="cd00173">
    <property type="entry name" value="SH2"/>
    <property type="match status" value="1"/>
</dbReference>
<dbReference type="PANTHER" id="PTHR47978">
    <property type="match status" value="1"/>
</dbReference>
<dbReference type="Pfam" id="PF00071">
    <property type="entry name" value="Ras"/>
    <property type="match status" value="1"/>
</dbReference>
<keyword evidence="2" id="KW-0727">SH2 domain</keyword>
<dbReference type="Proteomes" id="UP000481153">
    <property type="component" value="Unassembled WGS sequence"/>
</dbReference>
<dbReference type="AlphaFoldDB" id="A0A6G0WUA8"/>
<dbReference type="Gene3D" id="3.40.50.300">
    <property type="entry name" value="P-loop containing nucleotide triphosphate hydrolases"/>
    <property type="match status" value="1"/>
</dbReference>
<accession>A0A6G0WUA8</accession>